<keyword evidence="2" id="KW-1185">Reference proteome</keyword>
<reference evidence="2" key="2">
    <citation type="submission" date="2015-01" db="EMBL/GenBank/DDBJ databases">
        <title>Evolutionary Origins and Diversification of the Mycorrhizal Mutualists.</title>
        <authorList>
            <consortium name="DOE Joint Genome Institute"/>
            <consortium name="Mycorrhizal Genomics Consortium"/>
            <person name="Kohler A."/>
            <person name="Kuo A."/>
            <person name="Nagy L.G."/>
            <person name="Floudas D."/>
            <person name="Copeland A."/>
            <person name="Barry K.W."/>
            <person name="Cichocki N."/>
            <person name="Veneault-Fourrey C."/>
            <person name="LaButti K."/>
            <person name="Lindquist E.A."/>
            <person name="Lipzen A."/>
            <person name="Lundell T."/>
            <person name="Morin E."/>
            <person name="Murat C."/>
            <person name="Riley R."/>
            <person name="Ohm R."/>
            <person name="Sun H."/>
            <person name="Tunlid A."/>
            <person name="Henrissat B."/>
            <person name="Grigoriev I.V."/>
            <person name="Hibbett D.S."/>
            <person name="Martin F."/>
        </authorList>
    </citation>
    <scope>NUCLEOTIDE SEQUENCE [LARGE SCALE GENOMIC DNA]</scope>
    <source>
        <strain evidence="2">F 1598</strain>
    </source>
</reference>
<organism evidence="1 2">
    <name type="scientific">Piloderma croceum (strain F 1598)</name>
    <dbReference type="NCBI Taxonomy" id="765440"/>
    <lineage>
        <taxon>Eukaryota</taxon>
        <taxon>Fungi</taxon>
        <taxon>Dikarya</taxon>
        <taxon>Basidiomycota</taxon>
        <taxon>Agaricomycotina</taxon>
        <taxon>Agaricomycetes</taxon>
        <taxon>Agaricomycetidae</taxon>
        <taxon>Atheliales</taxon>
        <taxon>Atheliaceae</taxon>
        <taxon>Piloderma</taxon>
    </lineage>
</organism>
<dbReference type="STRING" id="765440.A0A0C3EK11"/>
<name>A0A0C3EK11_PILCF</name>
<gene>
    <name evidence="1" type="ORF">PILCRDRAFT_15660</name>
</gene>
<dbReference type="HOGENOM" id="CLU_847760_0_0_1"/>
<sequence length="303" mass="34339">MEKRGEHLNIYQVRLDKLPTLAEVHLKLSETEVRHGNLSGSVSTLTEGLAIQKSQMLLQRHVTSLGSTCSVAQKNELLDRRRKLEARITTYENRISIIMKLDDDTQWSLSDIDPRVAESSDDLPEVDSDEWLIPEKERITLPSALAAGEIEWLSLESIAMVEAELRKGQVADTLEGLCLSLGEKSLCFRTQVHNANSQRTTHRAWDNVHKLDAEARKCQAMYRQARGALQRLSIDPEYVATLHDITDDDLKVAGDLTDECRFGQRSDALPWFWQFGDAVDSGGLRMQECTYSYWPCAVRLILL</sequence>
<evidence type="ECO:0000313" key="1">
    <source>
        <dbReference type="EMBL" id="KIM72965.1"/>
    </source>
</evidence>
<evidence type="ECO:0000313" key="2">
    <source>
        <dbReference type="Proteomes" id="UP000054166"/>
    </source>
</evidence>
<reference evidence="1 2" key="1">
    <citation type="submission" date="2014-04" db="EMBL/GenBank/DDBJ databases">
        <authorList>
            <consortium name="DOE Joint Genome Institute"/>
            <person name="Kuo A."/>
            <person name="Tarkka M."/>
            <person name="Buscot F."/>
            <person name="Kohler A."/>
            <person name="Nagy L.G."/>
            <person name="Floudas D."/>
            <person name="Copeland A."/>
            <person name="Barry K.W."/>
            <person name="Cichocki N."/>
            <person name="Veneault-Fourrey C."/>
            <person name="LaButti K."/>
            <person name="Lindquist E.A."/>
            <person name="Lipzen A."/>
            <person name="Lundell T."/>
            <person name="Morin E."/>
            <person name="Murat C."/>
            <person name="Sun H."/>
            <person name="Tunlid A."/>
            <person name="Henrissat B."/>
            <person name="Grigoriev I.V."/>
            <person name="Hibbett D.S."/>
            <person name="Martin F."/>
            <person name="Nordberg H.P."/>
            <person name="Cantor M.N."/>
            <person name="Hua S.X."/>
        </authorList>
    </citation>
    <scope>NUCLEOTIDE SEQUENCE [LARGE SCALE GENOMIC DNA]</scope>
    <source>
        <strain evidence="1 2">F 1598</strain>
    </source>
</reference>
<dbReference type="OrthoDB" id="2679535at2759"/>
<dbReference type="Proteomes" id="UP000054166">
    <property type="component" value="Unassembled WGS sequence"/>
</dbReference>
<proteinExistence type="predicted"/>
<dbReference type="AlphaFoldDB" id="A0A0C3EK11"/>
<protein>
    <submittedName>
        <fullName evidence="1">Uncharacterized protein</fullName>
    </submittedName>
</protein>
<dbReference type="InParanoid" id="A0A0C3EK11"/>
<dbReference type="EMBL" id="KN833099">
    <property type="protein sequence ID" value="KIM72965.1"/>
    <property type="molecule type" value="Genomic_DNA"/>
</dbReference>
<accession>A0A0C3EK11</accession>